<dbReference type="AlphaFoldDB" id="A0A518B6X6"/>
<name>A0A518B6X6_9BACT</name>
<keyword evidence="2" id="KW-1185">Reference proteome</keyword>
<proteinExistence type="predicted"/>
<dbReference type="Proteomes" id="UP000317093">
    <property type="component" value="Chromosome"/>
</dbReference>
<sequence>MPLSQLASRAAGPLSTLRRFIVKSLDSNVSENDHAGRMAAFESLNDRIVPANFTLNGETLLIQLLEGESVTLDTTGEGSAEDGGTLTLDGTLWSGTDVNYDDEGNIIPIVVGKGQQILNFANFSDPDEGVPEVTKVVVNGLNGNSFTFGETIESDLNASVSVALTNGLAVTNTGIFSIDSPFFNDALSITADGVDVTQSGTDAGFLVEGNSTFDLGLTGNLLLDSSNNAFCGSTTTGEIEVINANDVTIVEGDTLGCCDYDTYLGGIKASGDLDVTNESAYGGIITNDSGYGYGYGYGRILDIAGSSTFRVTSENGGDIEIDGYTEGGDFFAHKFGGPVSIFSEAMYCVENYVEAEGDLVIGDVVTNGTDVGFFARMSITQTEDGAIITKGGDVEVGLDVIGNIILANAANDLSDPEAEEEEEGCCEGAFYVYSDTMNLSLQTKGDLCVFSEGGTVIQDATFVSGKSVEIDGLRVFGTTTIEAAEDVLLGYVDGEEIDGGNDFSKLGITQTGSESEVLVVDPGVLTLFGSIAGNLKVYTEAILTLGGGIGDLSLVGDGEEPQESFFFSEVRTEVLGSTVNLGTGESSFEAESNAPLLVSDSGEFDGLLTFGDDAIVNAEGGIKVAPGAELIGGGTIVVGAAGVDVAEGGLIAPTSTEEPFTGLLNVVGSLTVGPLGLFGAEIASTEEGGNDLTTVEGVATITDAELALQINPGYVPAVGDTFTILTAELIEGEFGNLDENGQLVVDGITFQVTTTETSVDLEVVSVVPVVTGDGIGLYRPGTAEFVFNTSDVFDFNGDQFFTLVFGDVGDQGFVGDFTGDGQMNIAVYRDPSETDPGFFIINTSSIFSFDPDAFVITDAIGNGDEIAFAGDWDGDGDDDLGLYRNADATYVTINLPTLAPGQTGAVGIDPATQVRNIVFGNPSSTENPTDPPAVGNFRSDFVADQIGFGAQGTLDLAAVDIASLGFGDFSVTDFFNPDPEVFGTTGDQQLNGMYEVDEDGLDQRGVFRSSSATFSISSGSQPSFVFGAVGDVGLVGNWVGGPLPVTESQLDSFFEDDDA</sequence>
<evidence type="ECO:0008006" key="3">
    <source>
        <dbReference type="Google" id="ProtNLM"/>
    </source>
</evidence>
<protein>
    <recommendedName>
        <fullName evidence="3">FG-GAP repeat protein</fullName>
    </recommendedName>
</protein>
<accession>A0A518B6X6</accession>
<dbReference type="KEGG" id="knv:Pan216_35990"/>
<evidence type="ECO:0000313" key="2">
    <source>
        <dbReference type="Proteomes" id="UP000317093"/>
    </source>
</evidence>
<reference evidence="1 2" key="1">
    <citation type="submission" date="2019-02" db="EMBL/GenBank/DDBJ databases">
        <title>Deep-cultivation of Planctomycetes and their phenomic and genomic characterization uncovers novel biology.</title>
        <authorList>
            <person name="Wiegand S."/>
            <person name="Jogler M."/>
            <person name="Boedeker C."/>
            <person name="Pinto D."/>
            <person name="Vollmers J."/>
            <person name="Rivas-Marin E."/>
            <person name="Kohn T."/>
            <person name="Peeters S.H."/>
            <person name="Heuer A."/>
            <person name="Rast P."/>
            <person name="Oberbeckmann S."/>
            <person name="Bunk B."/>
            <person name="Jeske O."/>
            <person name="Meyerdierks A."/>
            <person name="Storesund J.E."/>
            <person name="Kallscheuer N."/>
            <person name="Luecker S."/>
            <person name="Lage O.M."/>
            <person name="Pohl T."/>
            <person name="Merkel B.J."/>
            <person name="Hornburger P."/>
            <person name="Mueller R.-W."/>
            <person name="Bruemmer F."/>
            <person name="Labrenz M."/>
            <person name="Spormann A.M."/>
            <person name="Op den Camp H."/>
            <person name="Overmann J."/>
            <person name="Amann R."/>
            <person name="Jetten M.S.M."/>
            <person name="Mascher T."/>
            <person name="Medema M.H."/>
            <person name="Devos D.P."/>
            <person name="Kaster A.-K."/>
            <person name="Ovreas L."/>
            <person name="Rohde M."/>
            <person name="Galperin M.Y."/>
            <person name="Jogler C."/>
        </authorList>
    </citation>
    <scope>NUCLEOTIDE SEQUENCE [LARGE SCALE GENOMIC DNA]</scope>
    <source>
        <strain evidence="1 2">Pan216</strain>
    </source>
</reference>
<evidence type="ECO:0000313" key="1">
    <source>
        <dbReference type="EMBL" id="QDU62729.1"/>
    </source>
</evidence>
<gene>
    <name evidence="1" type="ORF">Pan216_35990</name>
</gene>
<dbReference type="OrthoDB" id="239437at2"/>
<organism evidence="1 2">
    <name type="scientific">Kolteria novifilia</name>
    <dbReference type="NCBI Taxonomy" id="2527975"/>
    <lineage>
        <taxon>Bacteria</taxon>
        <taxon>Pseudomonadati</taxon>
        <taxon>Planctomycetota</taxon>
        <taxon>Planctomycetia</taxon>
        <taxon>Kolteriales</taxon>
        <taxon>Kolteriaceae</taxon>
        <taxon>Kolteria</taxon>
    </lineage>
</organism>
<dbReference type="EMBL" id="CP036279">
    <property type="protein sequence ID" value="QDU62729.1"/>
    <property type="molecule type" value="Genomic_DNA"/>
</dbReference>
<dbReference type="RefSeq" id="WP_145259679.1">
    <property type="nucleotide sequence ID" value="NZ_CP036279.1"/>
</dbReference>